<dbReference type="PANTHER" id="PTHR43519:SF1">
    <property type="entry name" value="ATP-DEPENDENT RNA HELICASE HRPB"/>
    <property type="match status" value="1"/>
</dbReference>
<proteinExistence type="predicted"/>
<keyword evidence="1" id="KW-0378">Hydrolase</keyword>
<keyword evidence="2 4" id="KW-0547">Nucleotide-binding</keyword>
<comment type="caution">
    <text evidence="4">The sequence shown here is derived from an EMBL/GenBank/DDBJ whole genome shotgun (WGS) entry which is preliminary data.</text>
</comment>
<dbReference type="InterPro" id="IPR056329">
    <property type="entry name" value="CON_HrpB"/>
</dbReference>
<dbReference type="HOGENOM" id="CLU_2460111_0_0_6"/>
<accession>F3GNE9</accession>
<evidence type="ECO:0000259" key="3">
    <source>
        <dbReference type="Pfam" id="PF24473"/>
    </source>
</evidence>
<feature type="non-terminal residue" evidence="4">
    <location>
        <position position="89"/>
    </location>
</feature>
<dbReference type="EMBL" id="AEAI01003286">
    <property type="protein sequence ID" value="EGH48602.1"/>
    <property type="molecule type" value="Genomic_DNA"/>
</dbReference>
<keyword evidence="2 4" id="KW-0347">Helicase</keyword>
<dbReference type="Proteomes" id="UP000004986">
    <property type="component" value="Unassembled WGS sequence"/>
</dbReference>
<reference evidence="4 5" key="1">
    <citation type="journal article" date="2011" name="PLoS Pathog.">
        <title>Dynamic evolution of pathogenicity revealed by sequencing and comparative genomics of 19 Pseudomonas syringae isolates.</title>
        <authorList>
            <person name="Baltrus D.A."/>
            <person name="Nishimura M.T."/>
            <person name="Romanchuk A."/>
            <person name="Chang J.H."/>
            <person name="Mukhtar M.S."/>
            <person name="Cherkis K."/>
            <person name="Roach J."/>
            <person name="Grant S.R."/>
            <person name="Jones C.D."/>
            <person name="Dangl J.L."/>
        </authorList>
    </citation>
    <scope>NUCLEOTIDE SEQUENCE [LARGE SCALE GENOMIC DNA]</scope>
    <source>
        <strain evidence="4 5">1704B</strain>
    </source>
</reference>
<dbReference type="Pfam" id="PF24473">
    <property type="entry name" value="CON_HrpB"/>
    <property type="match status" value="1"/>
</dbReference>
<evidence type="ECO:0000256" key="2">
    <source>
        <dbReference type="ARBA" id="ARBA00022806"/>
    </source>
</evidence>
<evidence type="ECO:0000313" key="5">
    <source>
        <dbReference type="Proteomes" id="UP000004986"/>
    </source>
</evidence>
<feature type="domain" description="ATP-dependent RNA helicase HrpB connector region" evidence="3">
    <location>
        <begin position="41"/>
        <end position="75"/>
    </location>
</feature>
<protein>
    <submittedName>
        <fullName evidence="4">ATP-dependent helicase HrpB</fullName>
    </submittedName>
</protein>
<keyword evidence="2 4" id="KW-0067">ATP-binding</keyword>
<sequence>RTNQPWLVIADLGSRQGQREERIYLAAEFEPALFDSVLAEQVSTVDQIDWDEREGVFRAERQRKVGELIIGREPLTGLDDATRSHALLA</sequence>
<name>F3GNE9_PSESJ</name>
<dbReference type="AlphaFoldDB" id="F3GNE9"/>
<evidence type="ECO:0000313" key="4">
    <source>
        <dbReference type="EMBL" id="EGH48602.1"/>
    </source>
</evidence>
<dbReference type="GO" id="GO:0016787">
    <property type="term" value="F:hydrolase activity"/>
    <property type="evidence" value="ECO:0007669"/>
    <property type="project" value="UniProtKB-KW"/>
</dbReference>
<dbReference type="PANTHER" id="PTHR43519">
    <property type="entry name" value="ATP-DEPENDENT RNA HELICASE HRPB"/>
    <property type="match status" value="1"/>
</dbReference>
<keyword evidence="5" id="KW-1185">Reference proteome</keyword>
<organism evidence="4 5">
    <name type="scientific">Pseudomonas syringae pv. pisi str. 1704B</name>
    <dbReference type="NCBI Taxonomy" id="629263"/>
    <lineage>
        <taxon>Bacteria</taxon>
        <taxon>Pseudomonadati</taxon>
        <taxon>Pseudomonadota</taxon>
        <taxon>Gammaproteobacteria</taxon>
        <taxon>Pseudomonadales</taxon>
        <taxon>Pseudomonadaceae</taxon>
        <taxon>Pseudomonas</taxon>
        <taxon>Pseudomonas syringae</taxon>
    </lineage>
</organism>
<evidence type="ECO:0000256" key="1">
    <source>
        <dbReference type="ARBA" id="ARBA00022801"/>
    </source>
</evidence>
<gene>
    <name evidence="4" type="ORF">PSYPI_42325</name>
</gene>
<feature type="non-terminal residue" evidence="4">
    <location>
        <position position="1"/>
    </location>
</feature>
<dbReference type="GO" id="GO:0004386">
    <property type="term" value="F:helicase activity"/>
    <property type="evidence" value="ECO:0007669"/>
    <property type="project" value="UniProtKB-KW"/>
</dbReference>